<dbReference type="NCBIfam" id="TIGR00010">
    <property type="entry name" value="YchF/TatD family DNA exonuclease"/>
    <property type="match status" value="1"/>
</dbReference>
<proteinExistence type="inferred from homology"/>
<keyword evidence="2 4" id="KW-0479">Metal-binding</keyword>
<evidence type="ECO:0000256" key="4">
    <source>
        <dbReference type="PIRSR" id="PIRSR005902-1"/>
    </source>
</evidence>
<dbReference type="OrthoDB" id="9810005at2"/>
<sequence>MVSLIDTHVHLYLEAFDADRDAVVARARDAGVVAMILPAIDVPSVHRALALCDRYPGVYAMAALHPSETRQATEADFEAIARLCDDPRVVAVGESGLDYYWDRSFDDRQQAFFRRHIRLAIEKDLPLILHNREASEDLVRILREEQAASAHPERLRGIFHCFTGPAWVAEAAAELGFLLGIGGILTFKKSKLAELVRTLPLEQLVLETDAPFLAPVPHRGRRNEPAFVRHVAEKLAEIKGVPLEEVARITTENARRLFRLPGPVG</sequence>
<dbReference type="Gene3D" id="3.20.20.140">
    <property type="entry name" value="Metal-dependent hydrolases"/>
    <property type="match status" value="1"/>
</dbReference>
<dbReference type="InterPro" id="IPR018228">
    <property type="entry name" value="DNase_TatD-rel_CS"/>
</dbReference>
<evidence type="ECO:0000256" key="1">
    <source>
        <dbReference type="ARBA" id="ARBA00009275"/>
    </source>
</evidence>
<dbReference type="InterPro" id="IPR001130">
    <property type="entry name" value="TatD-like"/>
</dbReference>
<evidence type="ECO:0000313" key="6">
    <source>
        <dbReference type="Proteomes" id="UP000185812"/>
    </source>
</evidence>
<dbReference type="PROSITE" id="PS01091">
    <property type="entry name" value="TATD_3"/>
    <property type="match status" value="1"/>
</dbReference>
<dbReference type="CDD" id="cd01310">
    <property type="entry name" value="TatD_DNAse"/>
    <property type="match status" value="1"/>
</dbReference>
<dbReference type="Proteomes" id="UP000185812">
    <property type="component" value="Unassembled WGS sequence"/>
</dbReference>
<comment type="similarity">
    <text evidence="1">Belongs to the metallo-dependent hydrolases superfamily. TatD-type hydrolase family.</text>
</comment>
<dbReference type="AlphaFoldDB" id="A0A1M6PUP4"/>
<name>A0A1M6PUP4_9BACT</name>
<dbReference type="FunFam" id="3.20.20.140:FF:000005">
    <property type="entry name" value="TatD family hydrolase"/>
    <property type="match status" value="1"/>
</dbReference>
<accession>A0A1M6PUP4</accession>
<evidence type="ECO:0000256" key="3">
    <source>
        <dbReference type="ARBA" id="ARBA00022801"/>
    </source>
</evidence>
<dbReference type="PANTHER" id="PTHR46124:SF4">
    <property type="entry name" value="HYDROLASE TATD"/>
    <property type="match status" value="1"/>
</dbReference>
<dbReference type="RefSeq" id="WP_072714212.1">
    <property type="nucleotide sequence ID" value="NZ_FRAU01000001.1"/>
</dbReference>
<keyword evidence="3" id="KW-0378">Hydrolase</keyword>
<feature type="binding site" evidence="4">
    <location>
        <position position="94"/>
    </location>
    <ligand>
        <name>a divalent metal cation</name>
        <dbReference type="ChEBI" id="CHEBI:60240"/>
        <label>1</label>
    </ligand>
</feature>
<dbReference type="PROSITE" id="PS01090">
    <property type="entry name" value="TATD_2"/>
    <property type="match status" value="1"/>
</dbReference>
<feature type="binding site" evidence="4">
    <location>
        <position position="130"/>
    </location>
    <ligand>
        <name>a divalent metal cation</name>
        <dbReference type="ChEBI" id="CHEBI:60240"/>
        <label>2</label>
    </ligand>
</feature>
<dbReference type="InterPro" id="IPR032466">
    <property type="entry name" value="Metal_Hydrolase"/>
</dbReference>
<dbReference type="EMBL" id="FRAU01000001">
    <property type="protein sequence ID" value="SHK11703.1"/>
    <property type="molecule type" value="Genomic_DNA"/>
</dbReference>
<dbReference type="PIRSF" id="PIRSF005902">
    <property type="entry name" value="DNase_TatD"/>
    <property type="match status" value="1"/>
</dbReference>
<dbReference type="GO" id="GO:0016788">
    <property type="term" value="F:hydrolase activity, acting on ester bonds"/>
    <property type="evidence" value="ECO:0007669"/>
    <property type="project" value="InterPro"/>
</dbReference>
<feature type="binding site" evidence="4">
    <location>
        <position position="209"/>
    </location>
    <ligand>
        <name>a divalent metal cation</name>
        <dbReference type="ChEBI" id="CHEBI:60240"/>
        <label>1</label>
    </ligand>
</feature>
<feature type="binding site" evidence="4">
    <location>
        <position position="10"/>
    </location>
    <ligand>
        <name>a divalent metal cation</name>
        <dbReference type="ChEBI" id="CHEBI:60240"/>
        <label>1</label>
    </ligand>
</feature>
<dbReference type="GO" id="GO:0005829">
    <property type="term" value="C:cytosol"/>
    <property type="evidence" value="ECO:0007669"/>
    <property type="project" value="TreeGrafter"/>
</dbReference>
<feature type="binding site" evidence="4">
    <location>
        <position position="8"/>
    </location>
    <ligand>
        <name>a divalent metal cation</name>
        <dbReference type="ChEBI" id="CHEBI:60240"/>
        <label>1</label>
    </ligand>
</feature>
<gene>
    <name evidence="5" type="ORF">SAMN04488087_0337</name>
</gene>
<evidence type="ECO:0000256" key="2">
    <source>
        <dbReference type="ARBA" id="ARBA00022723"/>
    </source>
</evidence>
<dbReference type="GO" id="GO:0046872">
    <property type="term" value="F:metal ion binding"/>
    <property type="evidence" value="ECO:0007669"/>
    <property type="project" value="UniProtKB-KW"/>
</dbReference>
<dbReference type="STRING" id="633813.SAMN04488087_0337"/>
<protein>
    <submittedName>
        <fullName evidence="5">TatD DNase family protein</fullName>
    </submittedName>
</protein>
<reference evidence="6" key="1">
    <citation type="submission" date="2016-11" db="EMBL/GenBank/DDBJ databases">
        <authorList>
            <person name="Varghese N."/>
            <person name="Submissions S."/>
        </authorList>
    </citation>
    <scope>NUCLEOTIDE SEQUENCE [LARGE SCALE GENOMIC DNA]</scope>
    <source>
        <strain evidence="6">DSM 22212</strain>
    </source>
</reference>
<dbReference type="InterPro" id="IPR015991">
    <property type="entry name" value="TatD/YcfH-like"/>
</dbReference>
<keyword evidence="6" id="KW-1185">Reference proteome</keyword>
<dbReference type="GO" id="GO:0004536">
    <property type="term" value="F:DNA nuclease activity"/>
    <property type="evidence" value="ECO:0007669"/>
    <property type="project" value="InterPro"/>
</dbReference>
<feature type="binding site" evidence="4">
    <location>
        <position position="160"/>
    </location>
    <ligand>
        <name>a divalent metal cation</name>
        <dbReference type="ChEBI" id="CHEBI:60240"/>
        <label>2</label>
    </ligand>
</feature>
<evidence type="ECO:0000313" key="5">
    <source>
        <dbReference type="EMBL" id="SHK11703.1"/>
    </source>
</evidence>
<dbReference type="SUPFAM" id="SSF51556">
    <property type="entry name" value="Metallo-dependent hydrolases"/>
    <property type="match status" value="1"/>
</dbReference>
<dbReference type="Pfam" id="PF01026">
    <property type="entry name" value="TatD_DNase"/>
    <property type="match status" value="1"/>
</dbReference>
<dbReference type="PANTHER" id="PTHR46124">
    <property type="entry name" value="D-AMINOACYL-TRNA DEACYLASE"/>
    <property type="match status" value="1"/>
</dbReference>
<organism evidence="5 6">
    <name type="scientific">Rhodothermus profundi</name>
    <dbReference type="NCBI Taxonomy" id="633813"/>
    <lineage>
        <taxon>Bacteria</taxon>
        <taxon>Pseudomonadati</taxon>
        <taxon>Rhodothermota</taxon>
        <taxon>Rhodothermia</taxon>
        <taxon>Rhodothermales</taxon>
        <taxon>Rhodothermaceae</taxon>
        <taxon>Rhodothermus</taxon>
    </lineage>
</organism>